<dbReference type="InterPro" id="IPR007588">
    <property type="entry name" value="Znf_FLYWCH"/>
</dbReference>
<dbReference type="Pfam" id="PF04500">
    <property type="entry name" value="FLYWCH"/>
    <property type="match status" value="2"/>
</dbReference>
<evidence type="ECO:0000259" key="4">
    <source>
        <dbReference type="Pfam" id="PF04500"/>
    </source>
</evidence>
<name>A0AAV1J3C2_9NEOP</name>
<evidence type="ECO:0000313" key="5">
    <source>
        <dbReference type="EMBL" id="CAK1543879.1"/>
    </source>
</evidence>
<keyword evidence="3" id="KW-0862">Zinc</keyword>
<feature type="domain" description="FLYWCH-type" evidence="4">
    <location>
        <begin position="4"/>
        <end position="53"/>
    </location>
</feature>
<evidence type="ECO:0000256" key="3">
    <source>
        <dbReference type="ARBA" id="ARBA00022833"/>
    </source>
</evidence>
<comment type="caution">
    <text evidence="5">The sequence shown here is derived from an EMBL/GenBank/DDBJ whole genome shotgun (WGS) entry which is preliminary data.</text>
</comment>
<dbReference type="Proteomes" id="UP001497472">
    <property type="component" value="Unassembled WGS sequence"/>
</dbReference>
<feature type="domain" description="FLYWCH-type" evidence="4">
    <location>
        <begin position="75"/>
        <end position="133"/>
    </location>
</feature>
<sequence>MLAILDGYSFCADDRNKTTTHWVCTNTGLCRARFITTKGREFIIKMPTSQHTHERPEFFIKNGVFYRKIVQIFRRPNSGNKVAVVEGYSFYRANKFQHSIIWRCSASSHCLARFTCSNDGYLCILKSNLVHNHPKPQFHIQDGVLYRFK</sequence>
<protein>
    <recommendedName>
        <fullName evidence="4">FLYWCH-type domain-containing protein</fullName>
    </recommendedName>
</protein>
<dbReference type="GO" id="GO:0008270">
    <property type="term" value="F:zinc ion binding"/>
    <property type="evidence" value="ECO:0007669"/>
    <property type="project" value="UniProtKB-KW"/>
</dbReference>
<evidence type="ECO:0000256" key="1">
    <source>
        <dbReference type="ARBA" id="ARBA00022723"/>
    </source>
</evidence>
<dbReference type="EMBL" id="CAVLEF010000005">
    <property type="protein sequence ID" value="CAK1543879.1"/>
    <property type="molecule type" value="Genomic_DNA"/>
</dbReference>
<organism evidence="5 6">
    <name type="scientific">Leptosia nina</name>
    <dbReference type="NCBI Taxonomy" id="320188"/>
    <lineage>
        <taxon>Eukaryota</taxon>
        <taxon>Metazoa</taxon>
        <taxon>Ecdysozoa</taxon>
        <taxon>Arthropoda</taxon>
        <taxon>Hexapoda</taxon>
        <taxon>Insecta</taxon>
        <taxon>Pterygota</taxon>
        <taxon>Neoptera</taxon>
        <taxon>Endopterygota</taxon>
        <taxon>Lepidoptera</taxon>
        <taxon>Glossata</taxon>
        <taxon>Ditrysia</taxon>
        <taxon>Papilionoidea</taxon>
        <taxon>Pieridae</taxon>
        <taxon>Pierinae</taxon>
        <taxon>Leptosia</taxon>
    </lineage>
</organism>
<proteinExistence type="predicted"/>
<reference evidence="5 6" key="1">
    <citation type="submission" date="2023-11" db="EMBL/GenBank/DDBJ databases">
        <authorList>
            <person name="Okamura Y."/>
        </authorList>
    </citation>
    <scope>NUCLEOTIDE SEQUENCE [LARGE SCALE GENOMIC DNA]</scope>
</reference>
<dbReference type="AlphaFoldDB" id="A0AAV1J3C2"/>
<keyword evidence="1" id="KW-0479">Metal-binding</keyword>
<keyword evidence="2" id="KW-0863">Zinc-finger</keyword>
<accession>A0AAV1J3C2</accession>
<gene>
    <name evidence="5" type="ORF">LNINA_LOCUS3669</name>
</gene>
<evidence type="ECO:0000256" key="2">
    <source>
        <dbReference type="ARBA" id="ARBA00022771"/>
    </source>
</evidence>
<dbReference type="Gene3D" id="2.20.25.240">
    <property type="match status" value="2"/>
</dbReference>
<keyword evidence="6" id="KW-1185">Reference proteome</keyword>
<evidence type="ECO:0000313" key="6">
    <source>
        <dbReference type="Proteomes" id="UP001497472"/>
    </source>
</evidence>